<reference evidence="1 2" key="1">
    <citation type="submission" date="2015-01" db="EMBL/GenBank/DDBJ databases">
        <title>Evolution of Trichinella species and genotypes.</title>
        <authorList>
            <person name="Korhonen P.K."/>
            <person name="Edoardo P."/>
            <person name="Giuseppe L.R."/>
            <person name="Gasser R.B."/>
        </authorList>
    </citation>
    <scope>NUCLEOTIDE SEQUENCE [LARGE SCALE GENOMIC DNA]</scope>
    <source>
        <strain evidence="1">ISS2496</strain>
    </source>
</reference>
<organism evidence="1 2">
    <name type="scientific">Trichinella patagoniensis</name>
    <dbReference type="NCBI Taxonomy" id="990121"/>
    <lineage>
        <taxon>Eukaryota</taxon>
        <taxon>Metazoa</taxon>
        <taxon>Ecdysozoa</taxon>
        <taxon>Nematoda</taxon>
        <taxon>Enoplea</taxon>
        <taxon>Dorylaimia</taxon>
        <taxon>Trichinellida</taxon>
        <taxon>Trichinellidae</taxon>
        <taxon>Trichinella</taxon>
    </lineage>
</organism>
<name>A0A0V0Z5I7_9BILA</name>
<dbReference type="EMBL" id="JYDQ01000404">
    <property type="protein sequence ID" value="KRY07791.1"/>
    <property type="molecule type" value="Genomic_DNA"/>
</dbReference>
<dbReference type="Proteomes" id="UP000054783">
    <property type="component" value="Unassembled WGS sequence"/>
</dbReference>
<proteinExistence type="predicted"/>
<protein>
    <submittedName>
        <fullName evidence="1">Uncharacterized protein</fullName>
    </submittedName>
</protein>
<dbReference type="AlphaFoldDB" id="A0A0V0Z5I7"/>
<sequence length="98" mass="11493">MKLLQTHSPLEDIAIFGCRHLCAIWNQQKAFVPQEISEVDLRFNYKKLMNQISDIIIRLKFLSVEILNWERAGFFTDVSTSITNTRVNEMYIIEQEAS</sequence>
<evidence type="ECO:0000313" key="1">
    <source>
        <dbReference type="EMBL" id="KRY07791.1"/>
    </source>
</evidence>
<comment type="caution">
    <text evidence="1">The sequence shown here is derived from an EMBL/GenBank/DDBJ whole genome shotgun (WGS) entry which is preliminary data.</text>
</comment>
<evidence type="ECO:0000313" key="2">
    <source>
        <dbReference type="Proteomes" id="UP000054783"/>
    </source>
</evidence>
<dbReference type="OrthoDB" id="10538864at2759"/>
<accession>A0A0V0Z5I7</accession>
<keyword evidence="2" id="KW-1185">Reference proteome</keyword>
<gene>
    <name evidence="1" type="ORF">T12_12320</name>
</gene>